<protein>
    <submittedName>
        <fullName evidence="6">Retrovirus-related Pol polyprotein from transposon opus</fullName>
    </submittedName>
</protein>
<sequence length="624" mass="70494">MARVAVKAPPFWRANPALWFRQMESQFTLAGVTSEITKFHHIVAALQPEELEIVGDIMLNPPADEPYDALRKRLCSQYADSEEQRLRDLISGMQLGDRKPSRLLLEMRSKAENKISEELLKSLFLQRLPTHVQQILAISNDKLYRLAEMADGIMAAATDYIAIRAVTSEEANLQATLMVISSRLSRLEARSRSHSRESGRRFRLRSASREVGNPAHCWYHQRFKQRAQQCRPPCSFQSENYFRKLSNFQLRNTGADISVIPPSTSKQHCQKSELQLFAANGTEIPTFGQLLLKLDLGLRRAFHWPFVIAKVSQPIIGTDFLRHFGLLVDIRQGCLIDPLTKLQSRGTVQCGKGADIKTISGDTEFHRLLSEFPSLTEASSTRQAKHDIKHCIQTTGQPVFSRPRRLPPDKLKAAKLEFEFLVATGVCRPSKSCWASPLHMVTKSNGDWRPCGDYRKLNSVTVPDRYPVPHIQDCLQVLEEKKIFSTLDLAKAYHQIPVLEEDVPNTAVATPFGLFEFLHVPFGLSNAATTFQRFIHHVLSGMDFCVPYFDDVLVASESKIQHLEHLKQVFQRFEEYGVRLNASKCVLGKSSVKFLGHIVTPDGITPLPEKVSAITVFPEPSTVK</sequence>
<accession>A0A4Y2F2E1</accession>
<dbReference type="InterPro" id="IPR043128">
    <property type="entry name" value="Rev_trsase/Diguanyl_cyclase"/>
</dbReference>
<dbReference type="Pfam" id="PF23055">
    <property type="entry name" value="DUF7041"/>
    <property type="match status" value="1"/>
</dbReference>
<dbReference type="GO" id="GO:0016779">
    <property type="term" value="F:nucleotidyltransferase activity"/>
    <property type="evidence" value="ECO:0007669"/>
    <property type="project" value="UniProtKB-KW"/>
</dbReference>
<dbReference type="EMBL" id="BGPR01094572">
    <property type="protein sequence ID" value="GBM35271.1"/>
    <property type="molecule type" value="Genomic_DNA"/>
</dbReference>
<keyword evidence="4" id="KW-0378">Hydrolase</keyword>
<dbReference type="GO" id="GO:0071897">
    <property type="term" value="P:DNA biosynthetic process"/>
    <property type="evidence" value="ECO:0007669"/>
    <property type="project" value="UniProtKB-ARBA"/>
</dbReference>
<dbReference type="Gene3D" id="2.40.70.10">
    <property type="entry name" value="Acid Proteases"/>
    <property type="match status" value="1"/>
</dbReference>
<dbReference type="CDD" id="cd01647">
    <property type="entry name" value="RT_LTR"/>
    <property type="match status" value="1"/>
</dbReference>
<dbReference type="SUPFAM" id="SSF56672">
    <property type="entry name" value="DNA/RNA polymerases"/>
    <property type="match status" value="1"/>
</dbReference>
<dbReference type="InterPro" id="IPR021109">
    <property type="entry name" value="Peptidase_aspartic_dom_sf"/>
</dbReference>
<evidence type="ECO:0000313" key="7">
    <source>
        <dbReference type="Proteomes" id="UP000499080"/>
    </source>
</evidence>
<dbReference type="Gene3D" id="3.10.10.10">
    <property type="entry name" value="HIV Type 1 Reverse Transcriptase, subunit A, domain 1"/>
    <property type="match status" value="1"/>
</dbReference>
<dbReference type="InterPro" id="IPR050951">
    <property type="entry name" value="Retrovirus_Pol_polyprotein"/>
</dbReference>
<proteinExistence type="predicted"/>
<dbReference type="InterPro" id="IPR000477">
    <property type="entry name" value="RT_dom"/>
</dbReference>
<dbReference type="Pfam" id="PF00078">
    <property type="entry name" value="RVT_1"/>
    <property type="match status" value="1"/>
</dbReference>
<dbReference type="PANTHER" id="PTHR37984">
    <property type="entry name" value="PROTEIN CBG26694"/>
    <property type="match status" value="1"/>
</dbReference>
<feature type="domain" description="Reverse transcriptase" evidence="5">
    <location>
        <begin position="422"/>
        <end position="599"/>
    </location>
</feature>
<dbReference type="GO" id="GO:0004519">
    <property type="term" value="F:endonuclease activity"/>
    <property type="evidence" value="ECO:0007669"/>
    <property type="project" value="UniProtKB-KW"/>
</dbReference>
<gene>
    <name evidence="6" type="primary">pol_2314</name>
    <name evidence="6" type="ORF">AVEN_147517_1</name>
</gene>
<dbReference type="PANTHER" id="PTHR37984:SF5">
    <property type="entry name" value="PROTEIN NYNRIN-LIKE"/>
    <property type="match status" value="1"/>
</dbReference>
<keyword evidence="4" id="KW-0255">Endonuclease</keyword>
<keyword evidence="1" id="KW-0808">Transferase</keyword>
<dbReference type="AlphaFoldDB" id="A0A4Y2F2E1"/>
<keyword evidence="2" id="KW-0548">Nucleotidyltransferase</keyword>
<evidence type="ECO:0000256" key="2">
    <source>
        <dbReference type="ARBA" id="ARBA00022695"/>
    </source>
</evidence>
<keyword evidence="7" id="KW-1185">Reference proteome</keyword>
<reference evidence="6 7" key="1">
    <citation type="journal article" date="2019" name="Sci. Rep.">
        <title>Orb-weaving spider Araneus ventricosus genome elucidates the spidroin gene catalogue.</title>
        <authorList>
            <person name="Kono N."/>
            <person name="Nakamura H."/>
            <person name="Ohtoshi R."/>
            <person name="Moran D.A.P."/>
            <person name="Shinohara A."/>
            <person name="Yoshida Y."/>
            <person name="Fujiwara M."/>
            <person name="Mori M."/>
            <person name="Tomita M."/>
            <person name="Arakawa K."/>
        </authorList>
    </citation>
    <scope>NUCLEOTIDE SEQUENCE [LARGE SCALE GENOMIC DNA]</scope>
</reference>
<dbReference type="FunFam" id="2.40.70.10:FF:000130">
    <property type="entry name" value="Retrovirus-related Pol polyprotein from transposon opus-like Protein"/>
    <property type="match status" value="1"/>
</dbReference>
<comment type="caution">
    <text evidence="6">The sequence shown here is derived from an EMBL/GenBank/DDBJ whole genome shotgun (WGS) entry which is preliminary data.</text>
</comment>
<organism evidence="6 7">
    <name type="scientific">Araneus ventricosus</name>
    <name type="common">Orbweaver spider</name>
    <name type="synonym">Epeira ventricosa</name>
    <dbReference type="NCBI Taxonomy" id="182803"/>
    <lineage>
        <taxon>Eukaryota</taxon>
        <taxon>Metazoa</taxon>
        <taxon>Ecdysozoa</taxon>
        <taxon>Arthropoda</taxon>
        <taxon>Chelicerata</taxon>
        <taxon>Arachnida</taxon>
        <taxon>Araneae</taxon>
        <taxon>Araneomorphae</taxon>
        <taxon>Entelegynae</taxon>
        <taxon>Araneoidea</taxon>
        <taxon>Araneidae</taxon>
        <taxon>Araneus</taxon>
    </lineage>
</organism>
<dbReference type="SUPFAM" id="SSF50630">
    <property type="entry name" value="Acid proteases"/>
    <property type="match status" value="1"/>
</dbReference>
<dbReference type="InterPro" id="IPR043502">
    <property type="entry name" value="DNA/RNA_pol_sf"/>
</dbReference>
<dbReference type="PROSITE" id="PS50878">
    <property type="entry name" value="RT_POL"/>
    <property type="match status" value="1"/>
</dbReference>
<evidence type="ECO:0000313" key="6">
    <source>
        <dbReference type="EMBL" id="GBM35271.1"/>
    </source>
</evidence>
<evidence type="ECO:0000256" key="3">
    <source>
        <dbReference type="ARBA" id="ARBA00022722"/>
    </source>
</evidence>
<dbReference type="OrthoDB" id="6436542at2759"/>
<keyword evidence="3" id="KW-0540">Nuclease</keyword>
<name>A0A4Y2F2E1_ARAVE</name>
<evidence type="ECO:0000259" key="5">
    <source>
        <dbReference type="PROSITE" id="PS50878"/>
    </source>
</evidence>
<dbReference type="Gene3D" id="3.30.70.270">
    <property type="match status" value="1"/>
</dbReference>
<dbReference type="InterPro" id="IPR055469">
    <property type="entry name" value="DUF7041"/>
</dbReference>
<dbReference type="Proteomes" id="UP000499080">
    <property type="component" value="Unassembled WGS sequence"/>
</dbReference>
<evidence type="ECO:0000256" key="4">
    <source>
        <dbReference type="ARBA" id="ARBA00022759"/>
    </source>
</evidence>
<evidence type="ECO:0000256" key="1">
    <source>
        <dbReference type="ARBA" id="ARBA00022679"/>
    </source>
</evidence>